<dbReference type="AlphaFoldDB" id="A0A662DKI5"/>
<sequence>MNGQKINGKEKLWKIEIGRESDVYTFYIVSVQKPMIIFESPLGKLRRIFEIFPQKSQPQQPPIFFISSKENATVELAEKMHGYILQKITSASIVLSVDNSQNKDLYEISLFKRKQRSFIRKKYILAAHKKEIIKISQDFKKDYIVTVKKAKKMDCYPILSLTENEIVLKRVK</sequence>
<evidence type="ECO:0000313" key="1">
    <source>
        <dbReference type="EMBL" id="RLE15037.1"/>
    </source>
</evidence>
<protein>
    <submittedName>
        <fullName evidence="1">Uncharacterized protein</fullName>
    </submittedName>
</protein>
<dbReference type="Proteomes" id="UP000267654">
    <property type="component" value="Unassembled WGS sequence"/>
</dbReference>
<organism evidence="1 2">
    <name type="scientific">Aerophobetes bacterium</name>
    <dbReference type="NCBI Taxonomy" id="2030807"/>
    <lineage>
        <taxon>Bacteria</taxon>
        <taxon>Candidatus Aerophobota</taxon>
    </lineage>
</organism>
<gene>
    <name evidence="1" type="ORF">DRI96_00555</name>
</gene>
<reference evidence="1 2" key="1">
    <citation type="submission" date="2018-06" db="EMBL/GenBank/DDBJ databases">
        <title>Extensive metabolic versatility and redundancy in microbially diverse, dynamic hydrothermal sediments.</title>
        <authorList>
            <person name="Dombrowski N."/>
            <person name="Teske A."/>
            <person name="Baker B.J."/>
        </authorList>
    </citation>
    <scope>NUCLEOTIDE SEQUENCE [LARGE SCALE GENOMIC DNA]</scope>
    <source>
        <strain evidence="1">B19_G9</strain>
    </source>
</reference>
<comment type="caution">
    <text evidence="1">The sequence shown here is derived from an EMBL/GenBank/DDBJ whole genome shotgun (WGS) entry which is preliminary data.</text>
</comment>
<name>A0A662DKI5_UNCAE</name>
<evidence type="ECO:0000313" key="2">
    <source>
        <dbReference type="Proteomes" id="UP000267654"/>
    </source>
</evidence>
<dbReference type="EMBL" id="QMQB01000012">
    <property type="protein sequence ID" value="RLE15037.1"/>
    <property type="molecule type" value="Genomic_DNA"/>
</dbReference>
<accession>A0A662DKI5</accession>
<proteinExistence type="predicted"/>